<evidence type="ECO:0000313" key="1">
    <source>
        <dbReference type="EMBL" id="KAI3696253.1"/>
    </source>
</evidence>
<organism evidence="1 2">
    <name type="scientific">Smallanthus sonchifolius</name>
    <dbReference type="NCBI Taxonomy" id="185202"/>
    <lineage>
        <taxon>Eukaryota</taxon>
        <taxon>Viridiplantae</taxon>
        <taxon>Streptophyta</taxon>
        <taxon>Embryophyta</taxon>
        <taxon>Tracheophyta</taxon>
        <taxon>Spermatophyta</taxon>
        <taxon>Magnoliopsida</taxon>
        <taxon>eudicotyledons</taxon>
        <taxon>Gunneridae</taxon>
        <taxon>Pentapetalae</taxon>
        <taxon>asterids</taxon>
        <taxon>campanulids</taxon>
        <taxon>Asterales</taxon>
        <taxon>Asteraceae</taxon>
        <taxon>Asteroideae</taxon>
        <taxon>Heliantheae alliance</taxon>
        <taxon>Millerieae</taxon>
        <taxon>Smallanthus</taxon>
    </lineage>
</organism>
<dbReference type="Proteomes" id="UP001056120">
    <property type="component" value="Linkage Group LG26"/>
</dbReference>
<sequence>MPFLLLTLLFFTLSNAALDPDSVYQSFLECLPLNSPESADNLSSVVYSSTTNSSAYTAVLQNYIKNKRFNTSSTPKPSVIITPTTESQVQAAVLCAKKLGVQIKIRSGGHDYEGISYVSTEPDFVILDMFNFKTIEVNIEDETAVVGAGAQLGELYYRIYEKSGKCIRTSF</sequence>
<evidence type="ECO:0000313" key="2">
    <source>
        <dbReference type="Proteomes" id="UP001056120"/>
    </source>
</evidence>
<reference evidence="2" key="1">
    <citation type="journal article" date="2022" name="Mol. Ecol. Resour.">
        <title>The genomes of chicory, endive, great burdock and yacon provide insights into Asteraceae palaeo-polyploidization history and plant inulin production.</title>
        <authorList>
            <person name="Fan W."/>
            <person name="Wang S."/>
            <person name="Wang H."/>
            <person name="Wang A."/>
            <person name="Jiang F."/>
            <person name="Liu H."/>
            <person name="Zhao H."/>
            <person name="Xu D."/>
            <person name="Zhang Y."/>
        </authorList>
    </citation>
    <scope>NUCLEOTIDE SEQUENCE [LARGE SCALE GENOMIC DNA]</scope>
    <source>
        <strain evidence="2">cv. Yunnan</strain>
    </source>
</reference>
<comment type="caution">
    <text evidence="1">The sequence shown here is derived from an EMBL/GenBank/DDBJ whole genome shotgun (WGS) entry which is preliminary data.</text>
</comment>
<name>A0ACB8ZF68_9ASTR</name>
<accession>A0ACB8ZF68</accession>
<reference evidence="1 2" key="2">
    <citation type="journal article" date="2022" name="Mol. Ecol. Resour.">
        <title>The genomes of chicory, endive, great burdock and yacon provide insights into Asteraceae paleo-polyploidization history and plant inulin production.</title>
        <authorList>
            <person name="Fan W."/>
            <person name="Wang S."/>
            <person name="Wang H."/>
            <person name="Wang A."/>
            <person name="Jiang F."/>
            <person name="Liu H."/>
            <person name="Zhao H."/>
            <person name="Xu D."/>
            <person name="Zhang Y."/>
        </authorList>
    </citation>
    <scope>NUCLEOTIDE SEQUENCE [LARGE SCALE GENOMIC DNA]</scope>
    <source>
        <strain evidence="2">cv. Yunnan</strain>
        <tissue evidence="1">Leaves</tissue>
    </source>
</reference>
<proteinExistence type="predicted"/>
<protein>
    <submittedName>
        <fullName evidence="1">Uncharacterized protein</fullName>
    </submittedName>
</protein>
<gene>
    <name evidence="1" type="ORF">L1987_79264</name>
</gene>
<dbReference type="EMBL" id="CM042043">
    <property type="protein sequence ID" value="KAI3696253.1"/>
    <property type="molecule type" value="Genomic_DNA"/>
</dbReference>
<keyword evidence="2" id="KW-1185">Reference proteome</keyword>